<evidence type="ECO:0000256" key="4">
    <source>
        <dbReference type="ARBA" id="ARBA00022776"/>
    </source>
</evidence>
<evidence type="ECO:0000256" key="2">
    <source>
        <dbReference type="ARBA" id="ARBA00016066"/>
    </source>
</evidence>
<evidence type="ECO:0000256" key="10">
    <source>
        <dbReference type="SAM" id="SignalP"/>
    </source>
</evidence>
<dbReference type="PANTHER" id="PTHR12830">
    <property type="entry name" value="ANAPHASE-PROMOTING COMPLEX SUBUNIT 5"/>
    <property type="match status" value="1"/>
</dbReference>
<evidence type="ECO:0000313" key="12">
    <source>
        <dbReference type="EMBL" id="KAK0510111.1"/>
    </source>
</evidence>
<evidence type="ECO:0000256" key="7">
    <source>
        <dbReference type="ARBA" id="ARBA00031069"/>
    </source>
</evidence>
<proteinExistence type="inferred from homology"/>
<protein>
    <recommendedName>
        <fullName evidence="2">Anaphase-promoting complex subunit 5</fullName>
    </recommendedName>
    <alternativeName>
        <fullName evidence="7">Cyclosome subunit 5</fullName>
    </alternativeName>
</protein>
<dbReference type="SUPFAM" id="SSF48452">
    <property type="entry name" value="TPR-like"/>
    <property type="match status" value="1"/>
</dbReference>
<evidence type="ECO:0000256" key="5">
    <source>
        <dbReference type="ARBA" id="ARBA00022786"/>
    </source>
</evidence>
<keyword evidence="9" id="KW-0175">Coiled coil</keyword>
<dbReference type="Gene3D" id="1.25.40.10">
    <property type="entry name" value="Tetratricopeptide repeat domain"/>
    <property type="match status" value="1"/>
</dbReference>
<sequence length="768" mass="86543">MSRYLTPSKIGLLALIALYTESVVPSAATIPILSFLVSHVLPINSSSPRNEAALRPRDSTLAIDDFQKATIGYVSGIPGRTIWDLLLNKLWKLNSFDALHVFFDSLSSLLQKTPEEQQKEAEEGVDQVLNAHRMLISRISPLGVFVRRAQLEFTRLQFHDGVTLWKGFVAYRTPTLAQWKKRNKTAGNTSFDVNLQEDHLGLGDRLTEVIYGELGMEGQQGLNVSTEDVEKLLEYQVDHMQRMGNRLPQVMKTKLRNMVESGVTVPSLSHYVSFLDSWKAGDYPSSFDKLHRYFDYTMHNRDRTFYQYALLNLAILHADFGCYSEAITAMQETISTARENNDMGCLNYSLSWLYHFGKAHPEEIHEVQKKGMLGTDREALAFLKAKAKETSMWTLLSTSLLSEAKLALSNGDGAAQALESILKASHLNVVKNVSNAVGSQMSMQSSVFSRLGVSCQAWLYEELFLQCYASPCPVEDFVHCICKSAFILYQRGRYKQALARMEEVNEETLQTLRYSQYWTASLGLLKFRRHLHRDNLTAAENVLAQLRAPLNLTQDLQFNISILEMDLLIQRRDYSKAMEILEDLATTLDEQEADIYQRVKLMTLKALIYDKAGIPQKGFSVALRAASLAHRSRLLPALWEAVGRVCAVLLSLSEFLPAAKLLESIMPQVLECEDCYLSAQTFALLADAHVGMAGQAKAETLQRKEQLTKALEHIERSFDEYSRIEDVRGQCEMMAKKATIMHLNGDPVLANDCAAKYLDIKKAAKDQG</sequence>
<accession>A0AA39QYE9</accession>
<evidence type="ECO:0000259" key="11">
    <source>
        <dbReference type="Pfam" id="PF12862"/>
    </source>
</evidence>
<dbReference type="InterPro" id="IPR011990">
    <property type="entry name" value="TPR-like_helical_dom_sf"/>
</dbReference>
<dbReference type="GO" id="GO:0070979">
    <property type="term" value="P:protein K11-linked ubiquitination"/>
    <property type="evidence" value="ECO:0007669"/>
    <property type="project" value="TreeGrafter"/>
</dbReference>
<evidence type="ECO:0000313" key="13">
    <source>
        <dbReference type="Proteomes" id="UP001166286"/>
    </source>
</evidence>
<evidence type="ECO:0000256" key="3">
    <source>
        <dbReference type="ARBA" id="ARBA00022618"/>
    </source>
</evidence>
<keyword evidence="3" id="KW-0132">Cell division</keyword>
<keyword evidence="5" id="KW-0833">Ubl conjugation pathway</keyword>
<dbReference type="GO" id="GO:0051301">
    <property type="term" value="P:cell division"/>
    <property type="evidence" value="ECO:0007669"/>
    <property type="project" value="UniProtKB-KW"/>
</dbReference>
<dbReference type="GO" id="GO:0045842">
    <property type="term" value="P:positive regulation of mitotic metaphase/anaphase transition"/>
    <property type="evidence" value="ECO:0007669"/>
    <property type="project" value="TreeGrafter"/>
</dbReference>
<name>A0AA39QYE9_9LECA</name>
<dbReference type="Pfam" id="PF12862">
    <property type="entry name" value="ANAPC5"/>
    <property type="match status" value="1"/>
</dbReference>
<dbReference type="GO" id="GO:0005680">
    <property type="term" value="C:anaphase-promoting complex"/>
    <property type="evidence" value="ECO:0007669"/>
    <property type="project" value="InterPro"/>
</dbReference>
<dbReference type="InterPro" id="IPR037679">
    <property type="entry name" value="Apc5"/>
</dbReference>
<keyword evidence="6" id="KW-0131">Cell cycle</keyword>
<evidence type="ECO:0000256" key="9">
    <source>
        <dbReference type="SAM" id="Coils"/>
    </source>
</evidence>
<keyword evidence="10" id="KW-0732">Signal</keyword>
<feature type="coiled-coil region" evidence="9">
    <location>
        <begin position="697"/>
        <end position="724"/>
    </location>
</feature>
<dbReference type="EMBL" id="JAFEKC020000017">
    <property type="protein sequence ID" value="KAK0510111.1"/>
    <property type="molecule type" value="Genomic_DNA"/>
</dbReference>
<evidence type="ECO:0000256" key="8">
    <source>
        <dbReference type="ARBA" id="ARBA00045696"/>
    </source>
</evidence>
<feature type="signal peptide" evidence="10">
    <location>
        <begin position="1"/>
        <end position="22"/>
    </location>
</feature>
<feature type="chain" id="PRO_5041466179" description="Anaphase-promoting complex subunit 5" evidence="10">
    <location>
        <begin position="23"/>
        <end position="768"/>
    </location>
</feature>
<comment type="function">
    <text evidence="8">Component of the anaphase promoting complex/cyclosome (APC/C), a cell cycle-regulated E3 ubiquitin ligase that controls progression through mitosis and the G1 phase of the cell cycle. The APC/C complex acts by mediating ubiquitination and subsequent degradation of target proteins: it mainly mediates the formation of 'Lys-11'-linked polyubiquitin chains and, to a lower extent, the formation of 'Lys-48'- and 'Lys-63'-linked polyubiquitin chains. The APC/C complex catalyzes assembly of branched 'Lys-11'-/'Lys-48'-linked branched ubiquitin chains on target proteins.</text>
</comment>
<reference evidence="12" key="1">
    <citation type="submission" date="2023-03" db="EMBL/GenBank/DDBJ databases">
        <title>Complete genome of Cladonia borealis.</title>
        <authorList>
            <person name="Park H."/>
        </authorList>
    </citation>
    <scope>NUCLEOTIDE SEQUENCE</scope>
    <source>
        <strain evidence="12">ANT050790</strain>
    </source>
</reference>
<comment type="caution">
    <text evidence="12">The sequence shown here is derived from an EMBL/GenBank/DDBJ whole genome shotgun (WGS) entry which is preliminary data.</text>
</comment>
<comment type="similarity">
    <text evidence="1">Belongs to the APC5 family.</text>
</comment>
<evidence type="ECO:0000256" key="6">
    <source>
        <dbReference type="ARBA" id="ARBA00023306"/>
    </source>
</evidence>
<dbReference type="AlphaFoldDB" id="A0AA39QYE9"/>
<organism evidence="12 13">
    <name type="scientific">Cladonia borealis</name>
    <dbReference type="NCBI Taxonomy" id="184061"/>
    <lineage>
        <taxon>Eukaryota</taxon>
        <taxon>Fungi</taxon>
        <taxon>Dikarya</taxon>
        <taxon>Ascomycota</taxon>
        <taxon>Pezizomycotina</taxon>
        <taxon>Lecanoromycetes</taxon>
        <taxon>OSLEUM clade</taxon>
        <taxon>Lecanoromycetidae</taxon>
        <taxon>Lecanorales</taxon>
        <taxon>Lecanorineae</taxon>
        <taxon>Cladoniaceae</taxon>
        <taxon>Cladonia</taxon>
    </lineage>
</organism>
<dbReference type="InterPro" id="IPR026000">
    <property type="entry name" value="Apc5_dom"/>
</dbReference>
<dbReference type="Proteomes" id="UP001166286">
    <property type="component" value="Unassembled WGS sequence"/>
</dbReference>
<dbReference type="PANTHER" id="PTHR12830:SF9">
    <property type="entry name" value="ANAPHASE-PROMOTING COMPLEX SUBUNIT 5"/>
    <property type="match status" value="1"/>
</dbReference>
<feature type="domain" description="Anaphase-promoting complex subunit 5" evidence="11">
    <location>
        <begin position="270"/>
        <end position="359"/>
    </location>
</feature>
<keyword evidence="13" id="KW-1185">Reference proteome</keyword>
<evidence type="ECO:0000256" key="1">
    <source>
        <dbReference type="ARBA" id="ARBA00007450"/>
    </source>
</evidence>
<gene>
    <name evidence="12" type="ORF">JMJ35_007505</name>
</gene>
<dbReference type="GO" id="GO:0031145">
    <property type="term" value="P:anaphase-promoting complex-dependent catabolic process"/>
    <property type="evidence" value="ECO:0007669"/>
    <property type="project" value="TreeGrafter"/>
</dbReference>
<keyword evidence="4" id="KW-0498">Mitosis</keyword>